<dbReference type="PROSITE" id="PS51257">
    <property type="entry name" value="PROKAR_LIPOPROTEIN"/>
    <property type="match status" value="1"/>
</dbReference>
<dbReference type="Proteomes" id="UP000789845">
    <property type="component" value="Unassembled WGS sequence"/>
</dbReference>
<organism evidence="2 3">
    <name type="scientific">Pseudoneobacillus rhizosphaerae</name>
    <dbReference type="NCBI Taxonomy" id="2880968"/>
    <lineage>
        <taxon>Bacteria</taxon>
        <taxon>Bacillati</taxon>
        <taxon>Bacillota</taxon>
        <taxon>Bacilli</taxon>
        <taxon>Bacillales</taxon>
        <taxon>Bacillaceae</taxon>
        <taxon>Pseudoneobacillus</taxon>
    </lineage>
</organism>
<keyword evidence="1" id="KW-0732">Signal</keyword>
<dbReference type="RefSeq" id="WP_230496217.1">
    <property type="nucleotide sequence ID" value="NZ_CAKJTG010000008.1"/>
</dbReference>
<comment type="caution">
    <text evidence="2">The sequence shown here is derived from an EMBL/GenBank/DDBJ whole genome shotgun (WGS) entry which is preliminary data.</text>
</comment>
<proteinExistence type="predicted"/>
<feature type="signal peptide" evidence="1">
    <location>
        <begin position="1"/>
        <end position="22"/>
    </location>
</feature>
<feature type="chain" id="PRO_5039102718" description="Endonuclease" evidence="1">
    <location>
        <begin position="23"/>
        <end position="171"/>
    </location>
</feature>
<evidence type="ECO:0000313" key="2">
    <source>
        <dbReference type="EMBL" id="CAG9607961.1"/>
    </source>
</evidence>
<protein>
    <recommendedName>
        <fullName evidence="4">Endonuclease</fullName>
    </recommendedName>
</protein>
<evidence type="ECO:0008006" key="4">
    <source>
        <dbReference type="Google" id="ProtNLM"/>
    </source>
</evidence>
<evidence type="ECO:0000313" key="3">
    <source>
        <dbReference type="Proteomes" id="UP000789845"/>
    </source>
</evidence>
<keyword evidence="3" id="KW-1185">Reference proteome</keyword>
<reference evidence="2" key="1">
    <citation type="submission" date="2021-10" db="EMBL/GenBank/DDBJ databases">
        <authorList>
            <person name="Criscuolo A."/>
        </authorList>
    </citation>
    <scope>NUCLEOTIDE SEQUENCE</scope>
    <source>
        <strain evidence="2">CIP111885</strain>
    </source>
</reference>
<accession>A0A9C7G8X6</accession>
<gene>
    <name evidence="2" type="ORF">NEOCIP111885_01653</name>
</gene>
<dbReference type="AlphaFoldDB" id="A0A9C7G8X6"/>
<name>A0A9C7G8X6_9BACI</name>
<sequence>MKKLLSLLAVFTLMFAVVGCSADKEENTDNNKEENTAELTDQVKSKMYNATRVAEGKVNDVFHHDVAADGTTPVLNASFPDEASAVEFLSKYYSEDVAKDIYTYYATTEQTPEGQVIVKADPYFTAPLQATTLEDVTIEGDANAGTLTTAENVVYNVELQDDKYIVTGIQK</sequence>
<evidence type="ECO:0000256" key="1">
    <source>
        <dbReference type="SAM" id="SignalP"/>
    </source>
</evidence>
<dbReference type="EMBL" id="CAKJTG010000008">
    <property type="protein sequence ID" value="CAG9607961.1"/>
    <property type="molecule type" value="Genomic_DNA"/>
</dbReference>